<proteinExistence type="predicted"/>
<feature type="region of interest" description="Disordered" evidence="1">
    <location>
        <begin position="211"/>
        <end position="239"/>
    </location>
</feature>
<dbReference type="EMBL" id="JAVRQU010000005">
    <property type="protein sequence ID" value="KAK5702985.1"/>
    <property type="molecule type" value="Genomic_DNA"/>
</dbReference>
<dbReference type="Proteomes" id="UP001310594">
    <property type="component" value="Unassembled WGS sequence"/>
</dbReference>
<comment type="caution">
    <text evidence="2">The sequence shown here is derived from an EMBL/GenBank/DDBJ whole genome shotgun (WGS) entry which is preliminary data.</text>
</comment>
<organism evidence="2 3">
    <name type="scientific">Elasticomyces elasticus</name>
    <dbReference type="NCBI Taxonomy" id="574655"/>
    <lineage>
        <taxon>Eukaryota</taxon>
        <taxon>Fungi</taxon>
        <taxon>Dikarya</taxon>
        <taxon>Ascomycota</taxon>
        <taxon>Pezizomycotina</taxon>
        <taxon>Dothideomycetes</taxon>
        <taxon>Dothideomycetidae</taxon>
        <taxon>Mycosphaerellales</taxon>
        <taxon>Teratosphaeriaceae</taxon>
        <taxon>Elasticomyces</taxon>
    </lineage>
</organism>
<reference evidence="2" key="1">
    <citation type="submission" date="2023-08" db="EMBL/GenBank/DDBJ databases">
        <title>Black Yeasts Isolated from many extreme environments.</title>
        <authorList>
            <person name="Coleine C."/>
            <person name="Stajich J.E."/>
            <person name="Selbmann L."/>
        </authorList>
    </citation>
    <scope>NUCLEOTIDE SEQUENCE</scope>
    <source>
        <strain evidence="2">CCFEE 5810</strain>
    </source>
</reference>
<gene>
    <name evidence="2" type="ORF">LTR97_003931</name>
</gene>
<feature type="compositionally biased region" description="Low complexity" evidence="1">
    <location>
        <begin position="229"/>
        <end position="239"/>
    </location>
</feature>
<dbReference type="AlphaFoldDB" id="A0AAN7WEM8"/>
<evidence type="ECO:0000256" key="1">
    <source>
        <dbReference type="SAM" id="MobiDB-lite"/>
    </source>
</evidence>
<evidence type="ECO:0000313" key="2">
    <source>
        <dbReference type="EMBL" id="KAK5702985.1"/>
    </source>
</evidence>
<feature type="region of interest" description="Disordered" evidence="1">
    <location>
        <begin position="1"/>
        <end position="20"/>
    </location>
</feature>
<name>A0AAN7WEM8_9PEZI</name>
<feature type="compositionally biased region" description="Basic and acidic residues" evidence="1">
    <location>
        <begin position="11"/>
        <end position="20"/>
    </location>
</feature>
<protein>
    <submittedName>
        <fullName evidence="2">Uncharacterized protein</fullName>
    </submittedName>
</protein>
<accession>A0AAN7WEM8</accession>
<evidence type="ECO:0000313" key="3">
    <source>
        <dbReference type="Proteomes" id="UP001310594"/>
    </source>
</evidence>
<sequence length="255" mass="28827">MTEPSRLIEGSPEHSAKDETKFRLKSNGPTTFAAFSLITASATYSYKEILEIIETFNAHIFDLKSDVKIEIEITHLDFRSALAFLWHLSAAEIACLKAKDMLQVTLILVDDDMLDDNIRNNQSPKDWMEHCKVTKLNVLYSLLDNAASVSAARWRPRHSKDLVRITHEDEPGKLLEEMFSWQANKATVNHDYDGQTVSSPGVMVPFNHGGLAAAPTPVRQRHRRRVRPARPSSPRPSTMLVVGGVRRWRRPGRSS</sequence>
<feature type="compositionally biased region" description="Basic residues" evidence="1">
    <location>
        <begin position="219"/>
        <end position="228"/>
    </location>
</feature>